<keyword evidence="1" id="KW-0732">Signal</keyword>
<protein>
    <recommendedName>
        <fullName evidence="4">Glycoside hydrolase family 5 domain-containing protein</fullName>
    </recommendedName>
</protein>
<feature type="chain" id="PRO_5016723271" description="Glycoside hydrolase family 5 domain-containing protein" evidence="1">
    <location>
        <begin position="20"/>
        <end position="404"/>
    </location>
</feature>
<gene>
    <name evidence="2" type="ORF">BQ4739_LOCUS14018</name>
</gene>
<name>A0A383W7Z6_TETOB</name>
<evidence type="ECO:0000313" key="3">
    <source>
        <dbReference type="Proteomes" id="UP000256970"/>
    </source>
</evidence>
<feature type="signal peptide" evidence="1">
    <location>
        <begin position="1"/>
        <end position="19"/>
    </location>
</feature>
<dbReference type="AlphaFoldDB" id="A0A383W7Z6"/>
<evidence type="ECO:0000256" key="1">
    <source>
        <dbReference type="SAM" id="SignalP"/>
    </source>
</evidence>
<evidence type="ECO:0000313" key="2">
    <source>
        <dbReference type="EMBL" id="SZX73765.1"/>
    </source>
</evidence>
<dbReference type="STRING" id="3088.A0A383W7Z6"/>
<evidence type="ECO:0008006" key="4">
    <source>
        <dbReference type="Google" id="ProtNLM"/>
    </source>
</evidence>
<keyword evidence="3" id="KW-1185">Reference proteome</keyword>
<sequence>MKPLLVLVAALMLGHHVQAAPANIQDSFLTGFKGPFPTLGGYAGTEISSTVPLLYQNDWDVNYLGKAADDWSSKCIDMVYKANEFQAKVVNCCPKVNKLAIDRFRFGLQWCLAKAVELGLDIAITPHLDDGLEMGGWRNALVFDPLVKYGNFSYYDVMLRPIAQALNAVITPDTQVLLAMQGEMSATVVRYPRSWTSLVSRLKNDIVTLRDDADQLMPNLKVGALKPAFKLDDLEDAIWQFDEELKQFGPNLKDLIHNQGKALILSEYGVGGGVHQNGSVPAKTAAEAAQFPFFGIWGSYSPAIDPWNTTAPEDKHIEVRDWRRRFYKETSRWLMDGGGSRYRVDGLYLWSLASWDVQAIHYASSSSEGSYRDPIIAATITQHNKYVHSPYRRRAHRRRTLKRV</sequence>
<organism evidence="2 3">
    <name type="scientific">Tetradesmus obliquus</name>
    <name type="common">Green alga</name>
    <name type="synonym">Acutodesmus obliquus</name>
    <dbReference type="NCBI Taxonomy" id="3088"/>
    <lineage>
        <taxon>Eukaryota</taxon>
        <taxon>Viridiplantae</taxon>
        <taxon>Chlorophyta</taxon>
        <taxon>core chlorophytes</taxon>
        <taxon>Chlorophyceae</taxon>
        <taxon>CS clade</taxon>
        <taxon>Sphaeropleales</taxon>
        <taxon>Scenedesmaceae</taxon>
        <taxon>Tetradesmus</taxon>
    </lineage>
</organism>
<proteinExistence type="predicted"/>
<dbReference type="EMBL" id="FNXT01001197">
    <property type="protein sequence ID" value="SZX73765.1"/>
    <property type="molecule type" value="Genomic_DNA"/>
</dbReference>
<accession>A0A383W7Z6</accession>
<reference evidence="2 3" key="1">
    <citation type="submission" date="2016-10" db="EMBL/GenBank/DDBJ databases">
        <authorList>
            <person name="Cai Z."/>
        </authorList>
    </citation>
    <scope>NUCLEOTIDE SEQUENCE [LARGE SCALE GENOMIC DNA]</scope>
</reference>
<dbReference type="Proteomes" id="UP000256970">
    <property type="component" value="Unassembled WGS sequence"/>
</dbReference>